<dbReference type="Gene3D" id="2.60.40.740">
    <property type="match status" value="1"/>
</dbReference>
<dbReference type="RefSeq" id="WP_284292316.1">
    <property type="nucleotide sequence ID" value="NZ_BSUK01000001.1"/>
</dbReference>
<feature type="domain" description="DUF11" evidence="3">
    <location>
        <begin position="27"/>
        <end position="154"/>
    </location>
</feature>
<gene>
    <name evidence="4" type="ORF">GCM10025864_10140</name>
</gene>
<dbReference type="InterPro" id="IPR026466">
    <property type="entry name" value="Fim_isopep_form_D2_dom"/>
</dbReference>
<evidence type="ECO:0000256" key="1">
    <source>
        <dbReference type="SAM" id="MobiDB-lite"/>
    </source>
</evidence>
<dbReference type="Proteomes" id="UP001157091">
    <property type="component" value="Unassembled WGS sequence"/>
</dbReference>
<feature type="compositionally biased region" description="Low complexity" evidence="1">
    <location>
        <begin position="688"/>
        <end position="704"/>
    </location>
</feature>
<accession>A0ABQ6HXY3</accession>
<dbReference type="Pfam" id="PF01345">
    <property type="entry name" value="DUF11"/>
    <property type="match status" value="1"/>
</dbReference>
<organism evidence="4 5">
    <name type="scientific">Luteimicrobium album</name>
    <dbReference type="NCBI Taxonomy" id="1054550"/>
    <lineage>
        <taxon>Bacteria</taxon>
        <taxon>Bacillati</taxon>
        <taxon>Actinomycetota</taxon>
        <taxon>Actinomycetes</taxon>
        <taxon>Micrococcales</taxon>
        <taxon>Luteimicrobium</taxon>
    </lineage>
</organism>
<name>A0ABQ6HXY3_9MICO</name>
<evidence type="ECO:0000259" key="3">
    <source>
        <dbReference type="Pfam" id="PF01345"/>
    </source>
</evidence>
<sequence length="704" mass="72180">MLGAFALVVTMGVGGALPAQAADTASLSITKTATETDLVPGQEFQYRITFQCTAGQVDGCVNAVLTDPLPDGIEIVPGAQPTTTAPNSEITVDGNTVKVEFHQDLGGGQEGLQPGVQYTLTIPVRVSPDYSADQSGRPIDNTATVGADNASDKSATATVTPTVEEQIGSSTTKSVSPERAPAEEGTAATFTITGKNTSNIGADSMVVSDPADAAPPAAPSSNPFEHLPLTGAPTVTLPKNADTVTVTAYCNGAWSTSEPAATPQLPPGCTGGWSDVAGISFAFDAPDGRTILAGASATIQLPVEQSGTGDLTDETAYTNTAGTVVTAGDQTADSQDDATYTVVPVRIEAGASKSWDPKEIASGDTSTATLGATNTSTVPVDTLTITEPESGSFPDGFTFTGLGSDGGGSQGIVWPTGATSAEITYQGCAGGPLTTTEKDTLPAPPDGCTPTGFTVTFHGEIVAGAEATAPFQVQADEDGTEQQTFPNEIGVVTGRGDQTSPEATANDTLTKYEDRLSTSVTKRITPGEIPAVPGQDATIQLSGKVDEFPASTTNAQQIVVSDPSGDPNDSEFYDVFDATGVVAVPIPDNATLTVNYWNGSAWVPVPGMTDLPSSASPYSANFPDGVDAHGVQFVYNSTDEDGFPRAPRSTRTSGSSSTTPSRTSTRPWRTAPGRVSRRVTSQRLPIPRVATRSTSTTSTQARAI</sequence>
<keyword evidence="2" id="KW-0732">Signal</keyword>
<dbReference type="NCBIfam" id="TIGR04226">
    <property type="entry name" value="RrgB_K2N_iso_D2"/>
    <property type="match status" value="1"/>
</dbReference>
<evidence type="ECO:0000313" key="4">
    <source>
        <dbReference type="EMBL" id="GMA23255.1"/>
    </source>
</evidence>
<feature type="region of interest" description="Disordered" evidence="1">
    <location>
        <begin position="637"/>
        <end position="704"/>
    </location>
</feature>
<feature type="compositionally biased region" description="Low complexity" evidence="1">
    <location>
        <begin position="644"/>
        <end position="672"/>
    </location>
</feature>
<dbReference type="EMBL" id="BSUK01000001">
    <property type="protein sequence ID" value="GMA23255.1"/>
    <property type="molecule type" value="Genomic_DNA"/>
</dbReference>
<feature type="signal peptide" evidence="2">
    <location>
        <begin position="1"/>
        <end position="21"/>
    </location>
</feature>
<proteinExistence type="predicted"/>
<protein>
    <recommendedName>
        <fullName evidence="3">DUF11 domain-containing protein</fullName>
    </recommendedName>
</protein>
<reference evidence="5" key="1">
    <citation type="journal article" date="2019" name="Int. J. Syst. Evol. Microbiol.">
        <title>The Global Catalogue of Microorganisms (GCM) 10K type strain sequencing project: providing services to taxonomists for standard genome sequencing and annotation.</title>
        <authorList>
            <consortium name="The Broad Institute Genomics Platform"/>
            <consortium name="The Broad Institute Genome Sequencing Center for Infectious Disease"/>
            <person name="Wu L."/>
            <person name="Ma J."/>
        </authorList>
    </citation>
    <scope>NUCLEOTIDE SEQUENCE [LARGE SCALE GENOMIC DNA]</scope>
    <source>
        <strain evidence="5">NBRC 106348</strain>
    </source>
</reference>
<dbReference type="NCBIfam" id="TIGR01451">
    <property type="entry name" value="B_ant_repeat"/>
    <property type="match status" value="1"/>
</dbReference>
<feature type="compositionally biased region" description="Polar residues" evidence="1">
    <location>
        <begin position="152"/>
        <end position="175"/>
    </location>
</feature>
<keyword evidence="5" id="KW-1185">Reference proteome</keyword>
<dbReference type="InterPro" id="IPR001434">
    <property type="entry name" value="OmcB-like_DUF11"/>
</dbReference>
<feature type="region of interest" description="Disordered" evidence="1">
    <location>
        <begin position="129"/>
        <end position="184"/>
    </location>
</feature>
<dbReference type="InterPro" id="IPR047589">
    <property type="entry name" value="DUF11_rpt"/>
</dbReference>
<comment type="caution">
    <text evidence="4">The sequence shown here is derived from an EMBL/GenBank/DDBJ whole genome shotgun (WGS) entry which is preliminary data.</text>
</comment>
<evidence type="ECO:0000313" key="5">
    <source>
        <dbReference type="Proteomes" id="UP001157091"/>
    </source>
</evidence>
<feature type="chain" id="PRO_5046024460" description="DUF11 domain-containing protein" evidence="2">
    <location>
        <begin position="22"/>
        <end position="704"/>
    </location>
</feature>
<evidence type="ECO:0000256" key="2">
    <source>
        <dbReference type="SAM" id="SignalP"/>
    </source>
</evidence>